<evidence type="ECO:0000313" key="2">
    <source>
        <dbReference type="Proteomes" id="UP001549204"/>
    </source>
</evidence>
<accession>A0ABV2GZ76</accession>
<sequence>MHADAAERTEINPAEMCYRYIHATAMQDVPRCNPALRIKATGFRIYGGRALGIIATPWFMNLVAADIPGSVQSAPVAVGTTVRIGLPVAEVEFIAGELDAIGRVASCSLFSPVFAFGTMEAALETAVEAVRAFFDPAALTPASVPSTNVKRRDLLRGNFRKQQELAQ</sequence>
<dbReference type="NCBIfam" id="TIGR03993">
    <property type="entry name" value="hydrog_HybE"/>
    <property type="match status" value="1"/>
</dbReference>
<protein>
    <submittedName>
        <fullName evidence="1">[NiFe] hydrogenase assembly HybE family chaperone</fullName>
    </submittedName>
</protein>
<dbReference type="Proteomes" id="UP001549204">
    <property type="component" value="Unassembled WGS sequence"/>
</dbReference>
<keyword evidence="2" id="KW-1185">Reference proteome</keyword>
<dbReference type="RefSeq" id="WP_263806769.1">
    <property type="nucleotide sequence ID" value="NZ_JBEPMC010000019.1"/>
</dbReference>
<gene>
    <name evidence="1" type="ORF">ABID19_006648</name>
</gene>
<comment type="caution">
    <text evidence="1">The sequence shown here is derived from an EMBL/GenBank/DDBJ whole genome shotgun (WGS) entry which is preliminary data.</text>
</comment>
<dbReference type="InterPro" id="IPR023994">
    <property type="entry name" value="NiFe-hyd_HybE"/>
</dbReference>
<proteinExistence type="predicted"/>
<reference evidence="1 2" key="1">
    <citation type="submission" date="2024-06" db="EMBL/GenBank/DDBJ databases">
        <title>Genomic Encyclopedia of Type Strains, Phase IV (KMG-IV): sequencing the most valuable type-strain genomes for metagenomic binning, comparative biology and taxonomic classification.</title>
        <authorList>
            <person name="Goeker M."/>
        </authorList>
    </citation>
    <scope>NUCLEOTIDE SEQUENCE [LARGE SCALE GENOMIC DNA]</scope>
    <source>
        <strain evidence="1 2">DSM 100022</strain>
    </source>
</reference>
<organism evidence="1 2">
    <name type="scientific">Mesorhizobium robiniae</name>
    <dbReference type="NCBI Taxonomy" id="559315"/>
    <lineage>
        <taxon>Bacteria</taxon>
        <taxon>Pseudomonadati</taxon>
        <taxon>Pseudomonadota</taxon>
        <taxon>Alphaproteobacteria</taxon>
        <taxon>Hyphomicrobiales</taxon>
        <taxon>Phyllobacteriaceae</taxon>
        <taxon>Mesorhizobium</taxon>
    </lineage>
</organism>
<dbReference type="EMBL" id="JBEPMC010000019">
    <property type="protein sequence ID" value="MET3583583.1"/>
    <property type="molecule type" value="Genomic_DNA"/>
</dbReference>
<dbReference type="Gene3D" id="3.30.1460.40">
    <property type="entry name" value="[NiFe]-hydrogenase assembly chaperone, HybE"/>
    <property type="match status" value="1"/>
</dbReference>
<dbReference type="Pfam" id="PF11939">
    <property type="entry name" value="NiFe-hyd_HybE"/>
    <property type="match status" value="1"/>
</dbReference>
<dbReference type="InterPro" id="IPR038530">
    <property type="entry name" value="NiFe-hyd_HybE_sf"/>
</dbReference>
<name>A0ABV2GZ76_9HYPH</name>
<evidence type="ECO:0000313" key="1">
    <source>
        <dbReference type="EMBL" id="MET3583583.1"/>
    </source>
</evidence>